<gene>
    <name evidence="2" type="ORF">COB21_04360</name>
</gene>
<dbReference type="Pfam" id="PF06250">
    <property type="entry name" value="YhcG_C"/>
    <property type="match status" value="1"/>
</dbReference>
<dbReference type="InterPro" id="IPR053148">
    <property type="entry name" value="PD-DEXK-like_domain"/>
</dbReference>
<dbReference type="InterPro" id="IPR011856">
    <property type="entry name" value="tRNA_endonuc-like_dom_sf"/>
</dbReference>
<sequence length="128" mass="14957">MGRQYPICVEGDTYYMDLLFFHTKLRCYVVVELKAKEFDPRDVGQINFYLSAVDDKLRHPEDRPTIGMILCKTKSKLKVEYAIRDFNSPISISSYDLIMESLPKDLEPNLPTIEQIETELSKNFTKKK</sequence>
<comment type="caution">
    <text evidence="2">The sequence shown here is derived from an EMBL/GenBank/DDBJ whole genome shotgun (WGS) entry which is preliminary data.</text>
</comment>
<dbReference type="InterPro" id="IPR009362">
    <property type="entry name" value="YhcG_C"/>
</dbReference>
<dbReference type="Proteomes" id="UP000218775">
    <property type="component" value="Unassembled WGS sequence"/>
</dbReference>
<feature type="domain" description="YhcG PDDEXK nuclease" evidence="1">
    <location>
        <begin position="1"/>
        <end position="111"/>
    </location>
</feature>
<reference evidence="3" key="1">
    <citation type="submission" date="2017-08" db="EMBL/GenBank/DDBJ databases">
        <title>A dynamic microbial community with high functional redundancy inhabits the cold, oxic subseafloor aquifer.</title>
        <authorList>
            <person name="Tully B.J."/>
            <person name="Wheat C.G."/>
            <person name="Glazer B.T."/>
            <person name="Huber J.A."/>
        </authorList>
    </citation>
    <scope>NUCLEOTIDE SEQUENCE [LARGE SCALE GENOMIC DNA]</scope>
</reference>
<evidence type="ECO:0000313" key="3">
    <source>
        <dbReference type="Proteomes" id="UP000218775"/>
    </source>
</evidence>
<organism evidence="2 3">
    <name type="scientific">Aerophobetes bacterium</name>
    <dbReference type="NCBI Taxonomy" id="2030807"/>
    <lineage>
        <taxon>Bacteria</taxon>
        <taxon>Candidatus Aerophobota</taxon>
    </lineage>
</organism>
<dbReference type="PANTHER" id="PTHR30547">
    <property type="entry name" value="UNCHARACTERIZED PROTEIN YHCG-RELATED"/>
    <property type="match status" value="1"/>
</dbReference>
<dbReference type="Gene3D" id="3.40.1350.10">
    <property type="match status" value="1"/>
</dbReference>
<proteinExistence type="predicted"/>
<protein>
    <recommendedName>
        <fullName evidence="1">YhcG PDDEXK nuclease domain-containing protein</fullName>
    </recommendedName>
</protein>
<dbReference type="AlphaFoldDB" id="A0A2A4X2Y9"/>
<dbReference type="GO" id="GO:0003676">
    <property type="term" value="F:nucleic acid binding"/>
    <property type="evidence" value="ECO:0007669"/>
    <property type="project" value="InterPro"/>
</dbReference>
<dbReference type="PANTHER" id="PTHR30547:SF0">
    <property type="entry name" value="BLR8175 PROTEIN"/>
    <property type="match status" value="1"/>
</dbReference>
<evidence type="ECO:0000259" key="1">
    <source>
        <dbReference type="Pfam" id="PF06250"/>
    </source>
</evidence>
<accession>A0A2A4X2Y9</accession>
<evidence type="ECO:0000313" key="2">
    <source>
        <dbReference type="EMBL" id="PCI76469.1"/>
    </source>
</evidence>
<dbReference type="EMBL" id="NVUK01000028">
    <property type="protein sequence ID" value="PCI76469.1"/>
    <property type="molecule type" value="Genomic_DNA"/>
</dbReference>
<name>A0A2A4X2Y9_UNCAE</name>